<feature type="signal peptide" evidence="1">
    <location>
        <begin position="1"/>
        <end position="18"/>
    </location>
</feature>
<comment type="caution">
    <text evidence="3">The sequence shown here is derived from an EMBL/GenBank/DDBJ whole genome shotgun (WGS) entry which is preliminary data.</text>
</comment>
<organism evidence="3 4">
    <name type="scientific">Winogradskyella litorisediminis</name>
    <dbReference type="NCBI Taxonomy" id="1156618"/>
    <lineage>
        <taxon>Bacteria</taxon>
        <taxon>Pseudomonadati</taxon>
        <taxon>Bacteroidota</taxon>
        <taxon>Flavobacteriia</taxon>
        <taxon>Flavobacteriales</taxon>
        <taxon>Flavobacteriaceae</taxon>
        <taxon>Winogradskyella</taxon>
    </lineage>
</organism>
<evidence type="ECO:0000259" key="2">
    <source>
        <dbReference type="Pfam" id="PF13568"/>
    </source>
</evidence>
<dbReference type="Pfam" id="PF13568">
    <property type="entry name" value="OMP_b-brl_2"/>
    <property type="match status" value="1"/>
</dbReference>
<gene>
    <name evidence="3" type="ORF">ACFQ1Q_06375</name>
</gene>
<dbReference type="EMBL" id="JBHTJL010000009">
    <property type="protein sequence ID" value="MFD1062866.1"/>
    <property type="molecule type" value="Genomic_DNA"/>
</dbReference>
<dbReference type="InterPro" id="IPR025665">
    <property type="entry name" value="Beta-barrel_OMP_2"/>
</dbReference>
<dbReference type="RefSeq" id="WP_386129105.1">
    <property type="nucleotide sequence ID" value="NZ_JBHTJL010000009.1"/>
</dbReference>
<feature type="domain" description="Outer membrane protein beta-barrel" evidence="2">
    <location>
        <begin position="23"/>
        <end position="205"/>
    </location>
</feature>
<protein>
    <submittedName>
        <fullName evidence="3">Porin family protein</fullName>
    </submittedName>
</protein>
<proteinExistence type="predicted"/>
<evidence type="ECO:0000256" key="1">
    <source>
        <dbReference type="SAM" id="SignalP"/>
    </source>
</evidence>
<accession>A0ABW3N5W5</accession>
<reference evidence="4" key="1">
    <citation type="journal article" date="2019" name="Int. J. Syst. Evol. Microbiol.">
        <title>The Global Catalogue of Microorganisms (GCM) 10K type strain sequencing project: providing services to taxonomists for standard genome sequencing and annotation.</title>
        <authorList>
            <consortium name="The Broad Institute Genomics Platform"/>
            <consortium name="The Broad Institute Genome Sequencing Center for Infectious Disease"/>
            <person name="Wu L."/>
            <person name="Ma J."/>
        </authorList>
    </citation>
    <scope>NUCLEOTIDE SEQUENCE [LARGE SCALE GENOMIC DNA]</scope>
    <source>
        <strain evidence="4">CCUG 62215</strain>
    </source>
</reference>
<evidence type="ECO:0000313" key="3">
    <source>
        <dbReference type="EMBL" id="MFD1062866.1"/>
    </source>
</evidence>
<evidence type="ECO:0000313" key="4">
    <source>
        <dbReference type="Proteomes" id="UP001597013"/>
    </source>
</evidence>
<keyword evidence="1" id="KW-0732">Signal</keyword>
<dbReference type="Proteomes" id="UP001597013">
    <property type="component" value="Unassembled WGS sequence"/>
</dbReference>
<sequence>MRLFFSLISLFFVLSGLAQDSLSVSIDTKYREDQFYASITYNALHNKPDGISSTDLSTGFHLGFIRDMPINEKRNWAIGVGLGVSLNSYNQNLAITQNVNGTQFNNSDAILTDVSKNKFTNYLIDLPIEFRWRTSTPTDYKFWRIYSGIKISYLFYNSSRLESNTLSQNLSNLDEFNKIQYGLTLSAGYGTWNFQLYYGLNPIFNDDAKLNGESIDLKALRVGLIFYIL</sequence>
<feature type="chain" id="PRO_5046872773" evidence="1">
    <location>
        <begin position="19"/>
        <end position="229"/>
    </location>
</feature>
<name>A0ABW3N5W5_9FLAO</name>
<keyword evidence="4" id="KW-1185">Reference proteome</keyword>